<dbReference type="InterPro" id="IPR003599">
    <property type="entry name" value="Ig_sub"/>
</dbReference>
<dbReference type="Ensembl" id="ENSCCRT00010082808.1">
    <property type="protein sequence ID" value="ENSCCRP00010074701.1"/>
    <property type="gene ID" value="ENSCCRG00010032593.1"/>
</dbReference>
<accession>A0A8C1MA85</accession>
<keyword evidence="1" id="KW-0472">Membrane</keyword>
<dbReference type="Proteomes" id="UP000694427">
    <property type="component" value="Unplaced"/>
</dbReference>
<feature type="transmembrane region" description="Helical" evidence="1">
    <location>
        <begin position="127"/>
        <end position="151"/>
    </location>
</feature>
<name>A0A8C1MA85_CYPCA</name>
<keyword evidence="1" id="KW-1133">Transmembrane helix</keyword>
<evidence type="ECO:0000313" key="3">
    <source>
        <dbReference type="Ensembl" id="ENSCCRP00010074701.1"/>
    </source>
</evidence>
<dbReference type="Gene3D" id="2.60.40.10">
    <property type="entry name" value="Immunoglobulins"/>
    <property type="match status" value="1"/>
</dbReference>
<reference evidence="3" key="1">
    <citation type="submission" date="2025-08" db="UniProtKB">
        <authorList>
            <consortium name="Ensembl"/>
        </authorList>
    </citation>
    <scope>IDENTIFICATION</scope>
</reference>
<dbReference type="SUPFAM" id="SSF48726">
    <property type="entry name" value="Immunoglobulin"/>
    <property type="match status" value="1"/>
</dbReference>
<dbReference type="InterPro" id="IPR036179">
    <property type="entry name" value="Ig-like_dom_sf"/>
</dbReference>
<protein>
    <recommendedName>
        <fullName evidence="2">Immunoglobulin domain-containing protein</fullName>
    </recommendedName>
</protein>
<keyword evidence="1" id="KW-0812">Transmembrane</keyword>
<dbReference type="Pfam" id="PF07686">
    <property type="entry name" value="V-set"/>
    <property type="match status" value="1"/>
</dbReference>
<organism evidence="3 4">
    <name type="scientific">Cyprinus carpio</name>
    <name type="common">Common carp</name>
    <dbReference type="NCBI Taxonomy" id="7962"/>
    <lineage>
        <taxon>Eukaryota</taxon>
        <taxon>Metazoa</taxon>
        <taxon>Chordata</taxon>
        <taxon>Craniata</taxon>
        <taxon>Vertebrata</taxon>
        <taxon>Euteleostomi</taxon>
        <taxon>Actinopterygii</taxon>
        <taxon>Neopterygii</taxon>
        <taxon>Teleostei</taxon>
        <taxon>Ostariophysi</taxon>
        <taxon>Cypriniformes</taxon>
        <taxon>Cyprinidae</taxon>
        <taxon>Cyprininae</taxon>
        <taxon>Cyprinus</taxon>
    </lineage>
</organism>
<dbReference type="PANTHER" id="PTHR21063:SF4">
    <property type="entry name" value="CD48 ANTIGEN-RELATED"/>
    <property type="match status" value="1"/>
</dbReference>
<dbReference type="InterPro" id="IPR013783">
    <property type="entry name" value="Ig-like_fold"/>
</dbReference>
<dbReference type="InterPro" id="IPR013106">
    <property type="entry name" value="Ig_V-set"/>
</dbReference>
<evidence type="ECO:0000256" key="1">
    <source>
        <dbReference type="SAM" id="Phobius"/>
    </source>
</evidence>
<evidence type="ECO:0000313" key="4">
    <source>
        <dbReference type="Proteomes" id="UP000694427"/>
    </source>
</evidence>
<proteinExistence type="predicted"/>
<dbReference type="AlphaFoldDB" id="A0A8C1MA85"/>
<dbReference type="PANTHER" id="PTHR21063">
    <property type="entry name" value="LFA-3"/>
    <property type="match status" value="1"/>
</dbReference>
<dbReference type="SMART" id="SM00409">
    <property type="entry name" value="IG"/>
    <property type="match status" value="1"/>
</dbReference>
<feature type="domain" description="Immunoglobulin" evidence="2">
    <location>
        <begin position="29"/>
        <end position="124"/>
    </location>
</feature>
<evidence type="ECO:0000259" key="2">
    <source>
        <dbReference type="SMART" id="SM00409"/>
    </source>
</evidence>
<reference evidence="3" key="2">
    <citation type="submission" date="2025-09" db="UniProtKB">
        <authorList>
            <consortium name="Ensembl"/>
        </authorList>
    </citation>
    <scope>IDENTIFICATION</scope>
</reference>
<sequence>MLLELCVAVQSCVYREYRSITNISKDTVVGYLSVMEGESVTLDPELTDIQSDKEIEWRFGEVRIARVLKNTTNYYGDTFTNRLKMYRNGSLTITNTRNTDSGLYKLSTIIQNKVSERRFNVTVDVSLIVLISAAAAGSLLILAAVGIFCICRKQKKTDQQGKCYLLLLHL</sequence>
<keyword evidence="4" id="KW-1185">Reference proteome</keyword>